<organism evidence="1 2">
    <name type="scientific">Neobacillus ginsengisoli</name>
    <dbReference type="NCBI Taxonomy" id="904295"/>
    <lineage>
        <taxon>Bacteria</taxon>
        <taxon>Bacillati</taxon>
        <taxon>Bacillota</taxon>
        <taxon>Bacilli</taxon>
        <taxon>Bacillales</taxon>
        <taxon>Bacillaceae</taxon>
        <taxon>Neobacillus</taxon>
    </lineage>
</organism>
<sequence>MKIEKMLTRSFKIKESDAVAVADYFDKNSMNMSDWIRKQLNKLIEQDKIQEIKE</sequence>
<protein>
    <submittedName>
        <fullName evidence="1">Uncharacterized protein</fullName>
    </submittedName>
</protein>
<gene>
    <name evidence="1" type="ORF">J2S10_001089</name>
</gene>
<name>A0ABT9XQY8_9BACI</name>
<dbReference type="Proteomes" id="UP001224122">
    <property type="component" value="Unassembled WGS sequence"/>
</dbReference>
<dbReference type="EMBL" id="JAUSTW010000002">
    <property type="protein sequence ID" value="MDQ0197948.1"/>
    <property type="molecule type" value="Genomic_DNA"/>
</dbReference>
<proteinExistence type="predicted"/>
<reference evidence="1 2" key="1">
    <citation type="submission" date="2023-07" db="EMBL/GenBank/DDBJ databases">
        <title>Genomic Encyclopedia of Type Strains, Phase IV (KMG-IV): sequencing the most valuable type-strain genomes for metagenomic binning, comparative biology and taxonomic classification.</title>
        <authorList>
            <person name="Goeker M."/>
        </authorList>
    </citation>
    <scope>NUCLEOTIDE SEQUENCE [LARGE SCALE GENOMIC DNA]</scope>
    <source>
        <strain evidence="1 2">DSM 27594</strain>
    </source>
</reference>
<comment type="caution">
    <text evidence="1">The sequence shown here is derived from an EMBL/GenBank/DDBJ whole genome shotgun (WGS) entry which is preliminary data.</text>
</comment>
<evidence type="ECO:0000313" key="2">
    <source>
        <dbReference type="Proteomes" id="UP001224122"/>
    </source>
</evidence>
<keyword evidence="2" id="KW-1185">Reference proteome</keyword>
<accession>A0ABT9XQY8</accession>
<dbReference type="RefSeq" id="WP_307405213.1">
    <property type="nucleotide sequence ID" value="NZ_JAUSTW010000002.1"/>
</dbReference>
<evidence type="ECO:0000313" key="1">
    <source>
        <dbReference type="EMBL" id="MDQ0197948.1"/>
    </source>
</evidence>